<organism evidence="9 10">
    <name type="scientific">Dictyostelium firmibasis</name>
    <dbReference type="NCBI Taxonomy" id="79012"/>
    <lineage>
        <taxon>Eukaryota</taxon>
        <taxon>Amoebozoa</taxon>
        <taxon>Evosea</taxon>
        <taxon>Eumycetozoa</taxon>
        <taxon>Dictyostelia</taxon>
        <taxon>Dictyosteliales</taxon>
        <taxon>Dictyosteliaceae</taxon>
        <taxon>Dictyostelium</taxon>
    </lineage>
</organism>
<evidence type="ECO:0000256" key="5">
    <source>
        <dbReference type="ARBA" id="ARBA00023136"/>
    </source>
</evidence>
<comment type="similarity">
    <text evidence="2">Belongs to the major facilitator superfamily. MFSD6 family.</text>
</comment>
<feature type="transmembrane region" description="Helical" evidence="7">
    <location>
        <begin position="413"/>
        <end position="433"/>
    </location>
</feature>
<dbReference type="CDD" id="cd17335">
    <property type="entry name" value="MFS_MFSD6"/>
    <property type="match status" value="1"/>
</dbReference>
<feature type="transmembrane region" description="Helical" evidence="7">
    <location>
        <begin position="165"/>
        <end position="183"/>
    </location>
</feature>
<dbReference type="Pfam" id="PF12832">
    <property type="entry name" value="MFS_1_like"/>
    <property type="match status" value="1"/>
</dbReference>
<feature type="domain" description="Major facilitator superfamily associated" evidence="8">
    <location>
        <begin position="12"/>
        <end position="510"/>
    </location>
</feature>
<feature type="transmembrane region" description="Helical" evidence="7">
    <location>
        <begin position="505"/>
        <end position="529"/>
    </location>
</feature>
<feature type="transmembrane region" description="Helical" evidence="7">
    <location>
        <begin position="78"/>
        <end position="94"/>
    </location>
</feature>
<evidence type="ECO:0000313" key="10">
    <source>
        <dbReference type="Proteomes" id="UP001344447"/>
    </source>
</evidence>
<dbReference type="PANTHER" id="PTHR16172">
    <property type="entry name" value="MAJOR FACILITATOR SUPERFAMILY DOMAIN-CONTAINING PROTEIN 6-LIKE"/>
    <property type="match status" value="1"/>
</dbReference>
<feature type="transmembrane region" description="Helical" evidence="7">
    <location>
        <begin position="17"/>
        <end position="37"/>
    </location>
</feature>
<protein>
    <recommendedName>
        <fullName evidence="8">Major facilitator superfamily associated domain-containing protein</fullName>
    </recommendedName>
</protein>
<feature type="transmembrane region" description="Helical" evidence="7">
    <location>
        <begin position="378"/>
        <end position="401"/>
    </location>
</feature>
<dbReference type="SUPFAM" id="SSF103473">
    <property type="entry name" value="MFS general substrate transporter"/>
    <property type="match status" value="1"/>
</dbReference>
<evidence type="ECO:0000259" key="8">
    <source>
        <dbReference type="Pfam" id="PF12832"/>
    </source>
</evidence>
<feature type="region of interest" description="Disordered" evidence="6">
    <location>
        <begin position="290"/>
        <end position="330"/>
    </location>
</feature>
<feature type="transmembrane region" description="Helical" evidence="7">
    <location>
        <begin position="100"/>
        <end position="121"/>
    </location>
</feature>
<evidence type="ECO:0000313" key="9">
    <source>
        <dbReference type="EMBL" id="KAK5575638.1"/>
    </source>
</evidence>
<keyword evidence="5 7" id="KW-0472">Membrane</keyword>
<evidence type="ECO:0000256" key="1">
    <source>
        <dbReference type="ARBA" id="ARBA00004141"/>
    </source>
</evidence>
<feature type="transmembrane region" description="Helical" evidence="7">
    <location>
        <begin position="43"/>
        <end position="66"/>
    </location>
</feature>
<comment type="subcellular location">
    <subcellularLocation>
        <location evidence="1">Membrane</location>
        <topology evidence="1">Multi-pass membrane protein</topology>
    </subcellularLocation>
</comment>
<feature type="transmembrane region" description="Helical" evidence="7">
    <location>
        <begin position="349"/>
        <end position="372"/>
    </location>
</feature>
<evidence type="ECO:0000256" key="6">
    <source>
        <dbReference type="SAM" id="MobiDB-lite"/>
    </source>
</evidence>
<dbReference type="EMBL" id="JAVFKY010000005">
    <property type="protein sequence ID" value="KAK5575638.1"/>
    <property type="molecule type" value="Genomic_DNA"/>
</dbReference>
<name>A0AAN7TUF2_9MYCE</name>
<comment type="caution">
    <text evidence="9">The sequence shown here is derived from an EMBL/GenBank/DDBJ whole genome shotgun (WGS) entry which is preliminary data.</text>
</comment>
<accession>A0AAN7TUF2</accession>
<feature type="transmembrane region" description="Helical" evidence="7">
    <location>
        <begin position="474"/>
        <end position="499"/>
    </location>
</feature>
<dbReference type="PANTHER" id="PTHR16172:SF24">
    <property type="entry name" value="MAJOR FACILITATOR SUPERFAMILY ASSOCIATED DOMAIN-CONTAINING PROTEIN"/>
    <property type="match status" value="1"/>
</dbReference>
<keyword evidence="4 7" id="KW-1133">Transmembrane helix</keyword>
<evidence type="ECO:0000256" key="4">
    <source>
        <dbReference type="ARBA" id="ARBA00022989"/>
    </source>
</evidence>
<dbReference type="Proteomes" id="UP001344447">
    <property type="component" value="Unassembled WGS sequence"/>
</dbReference>
<keyword evidence="3 7" id="KW-0812">Transmembrane</keyword>
<sequence>MGESILSSFKRHTNLKFLYFFQSASISCFQPFIGIYLKDKELKPSIIGIVTCLIPLISFISSPVWSNISDRFGIQKKVVIFNSMVSMIALLLLIPNGSNVIGIFFLIALYSIVTAPICPIIDSLVIKELGEDSKLYGQQRLFGAISYGIVAFLVGILISHYSVNYIHVLYAFWMIVFLVFYIFNQTKYGSKLKITNSLNSFKKLINEKTPSNEKNDIETIDIDNNPTGGFDNDEQLITIPSKPINRSISNLNIISSNDIVLSNEREDQIEDNIINNYNSKEGLGETILLSSESNDRKNNQYNSNEILLKEKENDSDGRNGSDEESRQTENKLTNKQVFKKILTNPQMMIFLLAMAICGMTYSIINTFLFIFLRDHLHASNFLLGSTMPFTVVMELPFFFFGKQLLEKVGVTKMIMIGHFAFILRLCLYNIFVFDSVSAWFILPIETLHGVAFATIWGAGVEFSSKMAPKGYETFYQGIFTGLYSGLGSCIGSILGGFIYEHKSAFYLFRFNAIITTSSLIIFTLTQFFYSKKFQQLKLLLTKK</sequence>
<dbReference type="InterPro" id="IPR024989">
    <property type="entry name" value="MFS_assoc_dom"/>
</dbReference>
<evidence type="ECO:0000256" key="7">
    <source>
        <dbReference type="SAM" id="Phobius"/>
    </source>
</evidence>
<proteinExistence type="inferred from homology"/>
<evidence type="ECO:0000256" key="2">
    <source>
        <dbReference type="ARBA" id="ARBA00005241"/>
    </source>
</evidence>
<gene>
    <name evidence="9" type="ORF">RB653_006771</name>
</gene>
<dbReference type="InterPro" id="IPR051717">
    <property type="entry name" value="MFS_MFSD6"/>
</dbReference>
<feature type="transmembrane region" description="Helical" evidence="7">
    <location>
        <begin position="141"/>
        <end position="159"/>
    </location>
</feature>
<dbReference type="Gene3D" id="1.20.1250.20">
    <property type="entry name" value="MFS general substrate transporter like domains"/>
    <property type="match status" value="2"/>
</dbReference>
<reference evidence="9 10" key="1">
    <citation type="submission" date="2023-11" db="EMBL/GenBank/DDBJ databases">
        <title>Dfirmibasis_genome.</title>
        <authorList>
            <person name="Edelbroek B."/>
            <person name="Kjellin J."/>
            <person name="Jerlstrom-Hultqvist J."/>
            <person name="Soderbom F."/>
        </authorList>
    </citation>
    <scope>NUCLEOTIDE SEQUENCE [LARGE SCALE GENOMIC DNA]</scope>
    <source>
        <strain evidence="9 10">TNS-C-14</strain>
    </source>
</reference>
<evidence type="ECO:0000256" key="3">
    <source>
        <dbReference type="ARBA" id="ARBA00022692"/>
    </source>
</evidence>
<feature type="compositionally biased region" description="Basic and acidic residues" evidence="6">
    <location>
        <begin position="307"/>
        <end position="329"/>
    </location>
</feature>
<dbReference type="InterPro" id="IPR036259">
    <property type="entry name" value="MFS_trans_sf"/>
</dbReference>
<keyword evidence="10" id="KW-1185">Reference proteome</keyword>
<dbReference type="AlphaFoldDB" id="A0AAN7TUF2"/>
<dbReference type="GO" id="GO:0016020">
    <property type="term" value="C:membrane"/>
    <property type="evidence" value="ECO:0007669"/>
    <property type="project" value="UniProtKB-SubCell"/>
</dbReference>